<evidence type="ECO:0000256" key="1">
    <source>
        <dbReference type="SAM" id="Coils"/>
    </source>
</evidence>
<organism evidence="4 5">
    <name type="scientific">Portunus trituberculatus</name>
    <name type="common">Swimming crab</name>
    <name type="synonym">Neptunus trituberculatus</name>
    <dbReference type="NCBI Taxonomy" id="210409"/>
    <lineage>
        <taxon>Eukaryota</taxon>
        <taxon>Metazoa</taxon>
        <taxon>Ecdysozoa</taxon>
        <taxon>Arthropoda</taxon>
        <taxon>Crustacea</taxon>
        <taxon>Multicrustacea</taxon>
        <taxon>Malacostraca</taxon>
        <taxon>Eumalacostraca</taxon>
        <taxon>Eucarida</taxon>
        <taxon>Decapoda</taxon>
        <taxon>Pleocyemata</taxon>
        <taxon>Brachyura</taxon>
        <taxon>Eubrachyura</taxon>
        <taxon>Portunoidea</taxon>
        <taxon>Portunidae</taxon>
        <taxon>Portuninae</taxon>
        <taxon>Portunus</taxon>
    </lineage>
</organism>
<dbReference type="AlphaFoldDB" id="A0A5B7IYA2"/>
<reference evidence="4 5" key="1">
    <citation type="submission" date="2019-05" db="EMBL/GenBank/DDBJ databases">
        <title>Another draft genome of Portunus trituberculatus and its Hox gene families provides insights of decapod evolution.</title>
        <authorList>
            <person name="Jeong J.-H."/>
            <person name="Song I."/>
            <person name="Kim S."/>
            <person name="Choi T."/>
            <person name="Kim D."/>
            <person name="Ryu S."/>
            <person name="Kim W."/>
        </authorList>
    </citation>
    <scope>NUCLEOTIDE SEQUENCE [LARGE SCALE GENOMIC DNA]</scope>
    <source>
        <tissue evidence="4">Muscle</tissue>
    </source>
</reference>
<feature type="region of interest" description="Disordered" evidence="2">
    <location>
        <begin position="67"/>
        <end position="126"/>
    </location>
</feature>
<evidence type="ECO:0000313" key="5">
    <source>
        <dbReference type="Proteomes" id="UP000324222"/>
    </source>
</evidence>
<feature type="coiled-coil region" evidence="1">
    <location>
        <begin position="220"/>
        <end position="247"/>
    </location>
</feature>
<keyword evidence="1" id="KW-0175">Coiled coil</keyword>
<keyword evidence="3" id="KW-0732">Signal</keyword>
<evidence type="ECO:0000256" key="3">
    <source>
        <dbReference type="SAM" id="SignalP"/>
    </source>
</evidence>
<name>A0A5B7IYA2_PORTR</name>
<feature type="compositionally biased region" description="Polar residues" evidence="2">
    <location>
        <begin position="152"/>
        <end position="166"/>
    </location>
</feature>
<dbReference type="EMBL" id="VSRR010073896">
    <property type="protein sequence ID" value="MPC87233.1"/>
    <property type="molecule type" value="Genomic_DNA"/>
</dbReference>
<keyword evidence="5" id="KW-1185">Reference proteome</keyword>
<accession>A0A5B7IYA2</accession>
<sequence length="283" mass="30539">MALLAQLTVTPLLVVACDTRAAGRGGPVLNPAHTDGPTAQPLHLHMARPQTEVYDVLDENSLVPVHSTAQSSSFDDTPAHGDDQQGTPWPPLLLPDTAASSSTFLSETDGISERLCRQGRHPKPVGVVKPMRSRLVALRPNQRPRPLVQAAGASTLQPASWGTSLSRAPGFDDTTSGHVSLPIPRNTALPPNNASPASTSSSNGGVAEGRRVAADRSAIFFRLNRRCNELGRRNEALEQKLAAYRRFFTDKDNLKSWMRRLDTEGDEVSQASPGEEEDARQMS</sequence>
<evidence type="ECO:0000256" key="2">
    <source>
        <dbReference type="SAM" id="MobiDB-lite"/>
    </source>
</evidence>
<dbReference type="Proteomes" id="UP000324222">
    <property type="component" value="Unassembled WGS sequence"/>
</dbReference>
<evidence type="ECO:0000313" key="4">
    <source>
        <dbReference type="EMBL" id="MPC87233.1"/>
    </source>
</evidence>
<feature type="chain" id="PRO_5022779577" evidence="3">
    <location>
        <begin position="17"/>
        <end position="283"/>
    </location>
</feature>
<feature type="compositionally biased region" description="Low complexity" evidence="2">
    <location>
        <begin position="186"/>
        <end position="203"/>
    </location>
</feature>
<gene>
    <name evidence="4" type="ORF">E2C01_082090</name>
</gene>
<comment type="caution">
    <text evidence="4">The sequence shown here is derived from an EMBL/GenBank/DDBJ whole genome shotgun (WGS) entry which is preliminary data.</text>
</comment>
<protein>
    <submittedName>
        <fullName evidence="4">Uncharacterized protein</fullName>
    </submittedName>
</protein>
<feature type="signal peptide" evidence="3">
    <location>
        <begin position="1"/>
        <end position="16"/>
    </location>
</feature>
<feature type="region of interest" description="Disordered" evidence="2">
    <location>
        <begin position="150"/>
        <end position="209"/>
    </location>
</feature>
<feature type="compositionally biased region" description="Acidic residues" evidence="2">
    <location>
        <begin position="274"/>
        <end position="283"/>
    </location>
</feature>
<proteinExistence type="predicted"/>
<feature type="region of interest" description="Disordered" evidence="2">
    <location>
        <begin position="263"/>
        <end position="283"/>
    </location>
</feature>